<comment type="caution">
    <text evidence="2">The sequence shown here is derived from an EMBL/GenBank/DDBJ whole genome shotgun (WGS) entry which is preliminary data.</text>
</comment>
<name>A0A6I4MNH0_9ACTN</name>
<feature type="region of interest" description="Disordered" evidence="1">
    <location>
        <begin position="23"/>
        <end position="52"/>
    </location>
</feature>
<evidence type="ECO:0000313" key="3">
    <source>
        <dbReference type="Proteomes" id="UP000462055"/>
    </source>
</evidence>
<sequence>MGVQQDRPGDTFTRLPLKRALDQGPEEPAAAIGQSGIGVNPPRGFMPRGATRQPGIDRIERVLTTGS</sequence>
<dbReference type="RefSeq" id="WP_151600165.1">
    <property type="nucleotide sequence ID" value="NZ_WBMS02000068.1"/>
</dbReference>
<proteinExistence type="predicted"/>
<evidence type="ECO:0000313" key="2">
    <source>
        <dbReference type="EMBL" id="MWA07263.1"/>
    </source>
</evidence>
<gene>
    <name evidence="2" type="ORF">F8568_044430</name>
</gene>
<dbReference type="AlphaFoldDB" id="A0A6I4MNH0"/>
<evidence type="ECO:0000256" key="1">
    <source>
        <dbReference type="SAM" id="MobiDB-lite"/>
    </source>
</evidence>
<organism evidence="2 3">
    <name type="scientific">Actinomadura physcomitrii</name>
    <dbReference type="NCBI Taxonomy" id="2650748"/>
    <lineage>
        <taxon>Bacteria</taxon>
        <taxon>Bacillati</taxon>
        <taxon>Actinomycetota</taxon>
        <taxon>Actinomycetes</taxon>
        <taxon>Streptosporangiales</taxon>
        <taxon>Thermomonosporaceae</taxon>
        <taxon>Actinomadura</taxon>
    </lineage>
</organism>
<reference evidence="2" key="1">
    <citation type="submission" date="2019-12" db="EMBL/GenBank/DDBJ databases">
        <title>Actinomadura physcomitrii sp. nov., a novel actinomycete isolated from moss [Physcomitrium sphaericum (Ludw) Fuernr].</title>
        <authorList>
            <person name="Zhuang X."/>
        </authorList>
    </citation>
    <scope>NUCLEOTIDE SEQUENCE [LARGE SCALE GENOMIC DNA]</scope>
    <source>
        <strain evidence="2">LD22</strain>
    </source>
</reference>
<dbReference type="EMBL" id="WBMS02000068">
    <property type="protein sequence ID" value="MWA07263.1"/>
    <property type="molecule type" value="Genomic_DNA"/>
</dbReference>
<accession>A0A6I4MNH0</accession>
<protein>
    <submittedName>
        <fullName evidence="2">Uncharacterized protein</fullName>
    </submittedName>
</protein>
<dbReference type="Proteomes" id="UP000462055">
    <property type="component" value="Unassembled WGS sequence"/>
</dbReference>
<keyword evidence="3" id="KW-1185">Reference proteome</keyword>